<dbReference type="InterPro" id="IPR002052">
    <property type="entry name" value="DNA_methylase_N6_adenine_CS"/>
</dbReference>
<keyword evidence="3" id="KW-0808">Transferase</keyword>
<accession>A0A455T1M7</accession>
<dbReference type="InterPro" id="IPR029063">
    <property type="entry name" value="SAM-dependent_MTases_sf"/>
</dbReference>
<dbReference type="GO" id="GO:0032259">
    <property type="term" value="P:methylation"/>
    <property type="evidence" value="ECO:0007669"/>
    <property type="project" value="UniProtKB-KW"/>
</dbReference>
<dbReference type="AlphaFoldDB" id="A0A455T1M7"/>
<evidence type="ECO:0000259" key="6">
    <source>
        <dbReference type="PROSITE" id="PS50104"/>
    </source>
</evidence>
<keyword evidence="4" id="KW-0680">Restriction system</keyword>
<dbReference type="Pfam" id="PF18135">
    <property type="entry name" value="Type_ISP_C"/>
    <property type="match status" value="1"/>
</dbReference>
<dbReference type="REBASE" id="310662">
    <property type="entry name" value="TspA32ORF19870P"/>
</dbReference>
<dbReference type="PANTHER" id="PTHR33841">
    <property type="entry name" value="DNA METHYLTRANSFERASE YEEA-RELATED"/>
    <property type="match status" value="1"/>
</dbReference>
<evidence type="ECO:0000256" key="3">
    <source>
        <dbReference type="ARBA" id="ARBA00022679"/>
    </source>
</evidence>
<keyword evidence="2" id="KW-0489">Methyltransferase</keyword>
<dbReference type="InterPro" id="IPR050953">
    <property type="entry name" value="N4_N6_ade-DNA_methylase"/>
</dbReference>
<dbReference type="Gene3D" id="3.40.50.150">
    <property type="entry name" value="Vaccinia Virus protein VP39"/>
    <property type="match status" value="1"/>
</dbReference>
<dbReference type="InterPro" id="IPR053980">
    <property type="entry name" value="ISP_coupler"/>
</dbReference>
<dbReference type="SUPFAM" id="SSF52200">
    <property type="entry name" value="Toll/Interleukin receptor TIR domain"/>
    <property type="match status" value="1"/>
</dbReference>
<dbReference type="EC" id="2.1.1.72" evidence="1"/>
<name>A0A455T1M7_9CHLR</name>
<dbReference type="PROSITE" id="PS50104">
    <property type="entry name" value="TIR"/>
    <property type="match status" value="1"/>
</dbReference>
<sequence length="1224" mass="142767">MATPVKLFYVYAREDRPFLERLEQHLALLQRQGLLVTWHDGALLPGSDWRRSIREQLEQAQLILLLISPAFMASDYCYGVEMQRALERQRRGQAQVVPILLRPVDWANAPFAHLQVLPGNARPISTWANQDAAFAEVVGGLRRVIAYLMEQEDQRVYNRAQQHTYRKGSSSMSTEALISTPAALTPTLLKRAIERYRKQLRSYEGFATHELALRSAFQRLLEETATAVNLKLIPEQTLPNGLRPDGVLRDVNEFFIRGLWEAKAPHLDLEREVQRKIEAGYPLRNTLFENSRRAILYQDGQRLLFNLDDDNELRDLLTRFLTYTEPQIARFEAAVEEFQDRIPELAARLLHIIQQEATQNRTFSAALNDFIALCRSNLNPQISQADITEMLVQHLLTERLFRTVFDNPDFVNRNVIAAQIEQVIRALTSRAFNRQEFLRSLDHFYLAIEEAARSIRDWTERQRFLNTVYERFFQGFSVQKADTHGIVYTPQEIVDFMVASVDEALQREFGCSLATPGVKVLDPCTGTGNFVVNILKRLPRGVLRQKYTEDLFCNEIMLLPYYIASLNIEHAYYERMGEYEPFAGICFVDTLELADRVRSNGGTVVTQPRLYFVEENTQRVLREKEADIMVIIGNPPYNVGQKRENENNKNRPYQLLDQRIRETYVRDSQATNRNMLYDAYVRFFRWASDRLRGRDGIVCFVSNNSFIDQLAFDGMRYHLLQDFTHIYHLDLHGNVRRNPRLSGTTHNVFGIQVGVGITLAIRAAHHQERRLYYYRVPEDWRKEEKLSFLREKRSFSHIPWQQLQPPTPRQWLAPQSGPEWSTFLPLGSREGKRSAMSEKDSDHLTIFAAYSLGIQTGRDVWVYDFDSSQLALKVQHMIEVYNSDLARWRRANRPADLDSFVTADETKIKWSSRLKEHFLHEVEARFQANNIRRALFRPFTSMYLYFDPLLNQRQALWPRLLPTPASEEENRLICVPGPGNRKPFGCLATNHIADLDLAFEKIQCLPFYIYASDGSRQENITDGVLALFQRHYGPQVNKWDLFHYAYAILHHPAYRERYAERLKYELPRIPLLKRNEAFWAAVSLGRQLLDLHIHYERTNPYPLREIEDERFSYRDNRRITRLRLSPDRRTIQVSPGLTLTDIPEDCFRYMLGGRSALEWVLEQYQLRRDPHSGIVLDPNRHDDPDFIVRLLKQVITVSLQTLTLVEELEQAVTPEDWLSALPPA</sequence>
<evidence type="ECO:0000256" key="5">
    <source>
        <dbReference type="ARBA" id="ARBA00047942"/>
    </source>
</evidence>
<dbReference type="InterPro" id="IPR003356">
    <property type="entry name" value="DNA_methylase_A-5"/>
</dbReference>
<protein>
    <recommendedName>
        <fullName evidence="1">site-specific DNA-methyltransferase (adenine-specific)</fullName>
        <ecNumber evidence="1">2.1.1.72</ecNumber>
    </recommendedName>
</protein>
<dbReference type="Pfam" id="PF13676">
    <property type="entry name" value="TIR_2"/>
    <property type="match status" value="1"/>
</dbReference>
<dbReference type="InterPro" id="IPR000157">
    <property type="entry name" value="TIR_dom"/>
</dbReference>
<evidence type="ECO:0000256" key="4">
    <source>
        <dbReference type="ARBA" id="ARBA00022747"/>
    </source>
</evidence>
<dbReference type="PANTHER" id="PTHR33841:SF1">
    <property type="entry name" value="DNA METHYLTRANSFERASE A"/>
    <property type="match status" value="1"/>
</dbReference>
<proteinExistence type="predicted"/>
<feature type="domain" description="TIR" evidence="6">
    <location>
        <begin position="3"/>
        <end position="145"/>
    </location>
</feature>
<gene>
    <name evidence="7" type="ORF">KTA_19870</name>
</gene>
<organism evidence="7">
    <name type="scientific">Thermogemmatispora argillosa</name>
    <dbReference type="NCBI Taxonomy" id="2045280"/>
    <lineage>
        <taxon>Bacteria</taxon>
        <taxon>Bacillati</taxon>
        <taxon>Chloroflexota</taxon>
        <taxon>Ktedonobacteria</taxon>
        <taxon>Thermogemmatisporales</taxon>
        <taxon>Thermogemmatisporaceae</taxon>
        <taxon>Thermogemmatispora</taxon>
    </lineage>
</organism>
<dbReference type="EMBL" id="AP019377">
    <property type="protein sequence ID" value="BBH93788.1"/>
    <property type="molecule type" value="Genomic_DNA"/>
</dbReference>
<dbReference type="Pfam" id="PF02384">
    <property type="entry name" value="N6_Mtase"/>
    <property type="match status" value="1"/>
</dbReference>
<reference evidence="7" key="1">
    <citation type="submission" date="2018-12" db="EMBL/GenBank/DDBJ databases">
        <title>Novel natural products biosynthetic potential of the class Ktedonobacteria.</title>
        <authorList>
            <person name="Zheng Y."/>
            <person name="Saitou A."/>
            <person name="Wang C.M."/>
            <person name="Toyoda A."/>
            <person name="Minakuchi Y."/>
            <person name="Sekiguchi Y."/>
            <person name="Ueda K."/>
            <person name="Takano H."/>
            <person name="Sakai Y."/>
            <person name="Yokota A."/>
            <person name="Yabe S."/>
        </authorList>
    </citation>
    <scope>NUCLEOTIDE SEQUENCE</scope>
    <source>
        <strain evidence="7">A3-2</strain>
    </source>
</reference>
<comment type="catalytic activity">
    <reaction evidence="5">
        <text>a 2'-deoxyadenosine in DNA + S-adenosyl-L-methionine = an N(6)-methyl-2'-deoxyadenosine in DNA + S-adenosyl-L-homocysteine + H(+)</text>
        <dbReference type="Rhea" id="RHEA:15197"/>
        <dbReference type="Rhea" id="RHEA-COMP:12418"/>
        <dbReference type="Rhea" id="RHEA-COMP:12419"/>
        <dbReference type="ChEBI" id="CHEBI:15378"/>
        <dbReference type="ChEBI" id="CHEBI:57856"/>
        <dbReference type="ChEBI" id="CHEBI:59789"/>
        <dbReference type="ChEBI" id="CHEBI:90615"/>
        <dbReference type="ChEBI" id="CHEBI:90616"/>
        <dbReference type="EC" id="2.1.1.72"/>
    </reaction>
</comment>
<dbReference type="InterPro" id="IPR041635">
    <property type="entry name" value="Type_ISP_LLaBIII_C"/>
</dbReference>
<dbReference type="Pfam" id="PF22240">
    <property type="entry name" value="ISP_coupler"/>
    <property type="match status" value="1"/>
</dbReference>
<dbReference type="SUPFAM" id="SSF53335">
    <property type="entry name" value="S-adenosyl-L-methionine-dependent methyltransferases"/>
    <property type="match status" value="1"/>
</dbReference>
<dbReference type="GO" id="GO:0007165">
    <property type="term" value="P:signal transduction"/>
    <property type="evidence" value="ECO:0007669"/>
    <property type="project" value="InterPro"/>
</dbReference>
<evidence type="ECO:0000313" key="7">
    <source>
        <dbReference type="EMBL" id="BBH93788.1"/>
    </source>
</evidence>
<dbReference type="InterPro" id="IPR035897">
    <property type="entry name" value="Toll_tir_struct_dom_sf"/>
</dbReference>
<dbReference type="GO" id="GO:0009307">
    <property type="term" value="P:DNA restriction-modification system"/>
    <property type="evidence" value="ECO:0007669"/>
    <property type="project" value="UniProtKB-KW"/>
</dbReference>
<dbReference type="GO" id="GO:0009007">
    <property type="term" value="F:site-specific DNA-methyltransferase (adenine-specific) activity"/>
    <property type="evidence" value="ECO:0007669"/>
    <property type="project" value="UniProtKB-EC"/>
</dbReference>
<dbReference type="GO" id="GO:0008170">
    <property type="term" value="F:N-methyltransferase activity"/>
    <property type="evidence" value="ECO:0007669"/>
    <property type="project" value="InterPro"/>
</dbReference>
<dbReference type="GO" id="GO:0003677">
    <property type="term" value="F:DNA binding"/>
    <property type="evidence" value="ECO:0007669"/>
    <property type="project" value="InterPro"/>
</dbReference>
<evidence type="ECO:0000256" key="2">
    <source>
        <dbReference type="ARBA" id="ARBA00022603"/>
    </source>
</evidence>
<dbReference type="PRINTS" id="PR00507">
    <property type="entry name" value="N12N6MTFRASE"/>
</dbReference>
<dbReference type="PROSITE" id="PS00092">
    <property type="entry name" value="N6_MTASE"/>
    <property type="match status" value="1"/>
</dbReference>
<evidence type="ECO:0000256" key="1">
    <source>
        <dbReference type="ARBA" id="ARBA00011900"/>
    </source>
</evidence>
<dbReference type="SMART" id="SM00255">
    <property type="entry name" value="TIR"/>
    <property type="match status" value="1"/>
</dbReference>
<dbReference type="Gene3D" id="3.40.50.10140">
    <property type="entry name" value="Toll/interleukin-1 receptor homology (TIR) domain"/>
    <property type="match status" value="1"/>
</dbReference>